<name>A0A7R8WNV0_9CRUS</name>
<gene>
    <name evidence="13" type="ORF">CTOB1V02_LOCUS10132</name>
</gene>
<feature type="domain" description="GFO/IDH/MocA-like oxidoreductase" evidence="12">
    <location>
        <begin position="223"/>
        <end position="348"/>
    </location>
</feature>
<dbReference type="InterPro" id="IPR050984">
    <property type="entry name" value="Gfo/Idh/MocA_domain"/>
</dbReference>
<evidence type="ECO:0000259" key="12">
    <source>
        <dbReference type="Pfam" id="PF22725"/>
    </source>
</evidence>
<dbReference type="GO" id="GO:0000166">
    <property type="term" value="F:nucleotide binding"/>
    <property type="evidence" value="ECO:0007669"/>
    <property type="project" value="InterPro"/>
</dbReference>
<evidence type="ECO:0000256" key="5">
    <source>
        <dbReference type="ARBA" id="ARBA00040603"/>
    </source>
</evidence>
<evidence type="ECO:0000256" key="1">
    <source>
        <dbReference type="ARBA" id="ARBA00010928"/>
    </source>
</evidence>
<protein>
    <recommendedName>
        <fullName evidence="5">Trans-1,2-dihydrobenzene-1,2-diol dehydrogenase</fullName>
        <ecNumber evidence="4">1.1.1.179</ecNumber>
        <ecNumber evidence="3">1.3.1.20</ecNumber>
    </recommendedName>
    <alternativeName>
        <fullName evidence="8">D-xylose 1-dehydrogenase</fullName>
    </alternativeName>
    <alternativeName>
        <fullName evidence="7">D-xylose-NADP dehydrogenase</fullName>
    </alternativeName>
    <alternativeName>
        <fullName evidence="6">Dimeric dihydrodiol dehydrogenase</fullName>
    </alternativeName>
</protein>
<evidence type="ECO:0000256" key="6">
    <source>
        <dbReference type="ARBA" id="ARBA00042926"/>
    </source>
</evidence>
<dbReference type="PANTHER" id="PTHR22604:SF105">
    <property type="entry name" value="TRANS-1,2-DIHYDROBENZENE-1,2-DIOL DEHYDROGENASE"/>
    <property type="match status" value="1"/>
</dbReference>
<dbReference type="GO" id="GO:0047115">
    <property type="term" value="F:trans-1,2-dihydrobenzene-1,2-diol dehydrogenase activity"/>
    <property type="evidence" value="ECO:0007669"/>
    <property type="project" value="UniProtKB-EC"/>
</dbReference>
<evidence type="ECO:0000256" key="4">
    <source>
        <dbReference type="ARBA" id="ARBA00038984"/>
    </source>
</evidence>
<dbReference type="OrthoDB" id="2129491at2759"/>
<comment type="similarity">
    <text evidence="1">Belongs to the Gfo/Idh/MocA family.</text>
</comment>
<keyword evidence="2" id="KW-0560">Oxidoreductase</keyword>
<evidence type="ECO:0000256" key="3">
    <source>
        <dbReference type="ARBA" id="ARBA00038853"/>
    </source>
</evidence>
<evidence type="ECO:0000256" key="10">
    <source>
        <dbReference type="ARBA" id="ARBA00049233"/>
    </source>
</evidence>
<dbReference type="SUPFAM" id="SSF55347">
    <property type="entry name" value="Glyceraldehyde-3-phosphate dehydrogenase-like, C-terminal domain"/>
    <property type="match status" value="1"/>
</dbReference>
<dbReference type="GO" id="GO:0047837">
    <property type="term" value="F:D-xylose 1-dehydrogenase (NADP+) activity"/>
    <property type="evidence" value="ECO:0007669"/>
    <property type="project" value="UniProtKB-EC"/>
</dbReference>
<comment type="catalytic activity">
    <reaction evidence="10">
        <text>D-xylose + NADP(+) = D-xylono-1,5-lactone + NADPH + H(+)</text>
        <dbReference type="Rhea" id="RHEA:22000"/>
        <dbReference type="ChEBI" id="CHEBI:15378"/>
        <dbReference type="ChEBI" id="CHEBI:15867"/>
        <dbReference type="ChEBI" id="CHEBI:53455"/>
        <dbReference type="ChEBI" id="CHEBI:57783"/>
        <dbReference type="ChEBI" id="CHEBI:58349"/>
        <dbReference type="EC" id="1.1.1.179"/>
    </reaction>
</comment>
<evidence type="ECO:0000259" key="11">
    <source>
        <dbReference type="Pfam" id="PF01408"/>
    </source>
</evidence>
<reference evidence="13" key="1">
    <citation type="submission" date="2020-11" db="EMBL/GenBank/DDBJ databases">
        <authorList>
            <person name="Tran Van P."/>
        </authorList>
    </citation>
    <scope>NUCLEOTIDE SEQUENCE</scope>
</reference>
<dbReference type="PANTHER" id="PTHR22604">
    <property type="entry name" value="OXIDOREDUCTASES"/>
    <property type="match status" value="1"/>
</dbReference>
<dbReference type="EC" id="1.3.1.20" evidence="3"/>
<proteinExistence type="inferred from homology"/>
<dbReference type="Gene3D" id="3.30.360.10">
    <property type="entry name" value="Dihydrodipicolinate Reductase, domain 2"/>
    <property type="match status" value="1"/>
</dbReference>
<dbReference type="EMBL" id="OB664476">
    <property type="protein sequence ID" value="CAD7232296.1"/>
    <property type="molecule type" value="Genomic_DNA"/>
</dbReference>
<dbReference type="Pfam" id="PF22725">
    <property type="entry name" value="GFO_IDH_MocA_C3"/>
    <property type="match status" value="1"/>
</dbReference>
<evidence type="ECO:0000256" key="9">
    <source>
        <dbReference type="ARBA" id="ARBA00047423"/>
    </source>
</evidence>
<evidence type="ECO:0000256" key="8">
    <source>
        <dbReference type="ARBA" id="ARBA00043025"/>
    </source>
</evidence>
<comment type="catalytic activity">
    <reaction evidence="9">
        <text>(1R,2R)-1,2-dihydrobenzene-1,2-diol + NADP(+) = catechol + NADPH + H(+)</text>
        <dbReference type="Rhea" id="RHEA:16729"/>
        <dbReference type="ChEBI" id="CHEBI:10702"/>
        <dbReference type="ChEBI" id="CHEBI:15378"/>
        <dbReference type="ChEBI" id="CHEBI:18135"/>
        <dbReference type="ChEBI" id="CHEBI:57783"/>
        <dbReference type="ChEBI" id="CHEBI:58349"/>
        <dbReference type="EC" id="1.3.1.20"/>
    </reaction>
</comment>
<dbReference type="Gene3D" id="3.40.50.720">
    <property type="entry name" value="NAD(P)-binding Rossmann-like Domain"/>
    <property type="match status" value="1"/>
</dbReference>
<dbReference type="Pfam" id="PF01408">
    <property type="entry name" value="GFO_IDH_MocA"/>
    <property type="match status" value="1"/>
</dbReference>
<dbReference type="SUPFAM" id="SSF51735">
    <property type="entry name" value="NAD(P)-binding Rossmann-fold domains"/>
    <property type="match status" value="1"/>
</dbReference>
<dbReference type="InterPro" id="IPR036291">
    <property type="entry name" value="NAD(P)-bd_dom_sf"/>
</dbReference>
<sequence>MVTVKGGEVRELLHYTYLGVTLTTKLSFTEHLERKERQAFIAVIHSIWSEYLQRTILKTALKIFEMRVAPTSTSTAFLMPETIRWGIASAGKISNDFVTALKTLPKSEHVVLAVGARNLNDAKEFATKHGIERAYGSYDDIYADSEIDIIYVGTINTAHFSVVMKALEQKKNVVVEKPMAMDLKETELLIACARNNKVFLMEGIWSRCHPAYEYIRSAVSAGEDGPLGEVVRVDACYGSNSRRDRVWKKELGGSGVLDIGIYNIQLALMVLGRSASSGSSPNGDRSTLVPPTQVLSTGCLTSEDENGVDMATSTILTFPGNKYASLTTDLRARLSNEAVIVGTKGCIRLHKPFHSPNQITVNDEVKDFIPQDPLALQGSYNFTNGYFFRYEAQHVRQCLLNGLKESPLLPLDETLLIAKLMEDIRRAAGMKID</sequence>
<evidence type="ECO:0000256" key="7">
    <source>
        <dbReference type="ARBA" id="ARBA00042988"/>
    </source>
</evidence>
<dbReference type="AlphaFoldDB" id="A0A7R8WNV0"/>
<dbReference type="EC" id="1.1.1.179" evidence="4"/>
<evidence type="ECO:0000256" key="2">
    <source>
        <dbReference type="ARBA" id="ARBA00023002"/>
    </source>
</evidence>
<dbReference type="InterPro" id="IPR055170">
    <property type="entry name" value="GFO_IDH_MocA-like_dom"/>
</dbReference>
<dbReference type="InterPro" id="IPR000683">
    <property type="entry name" value="Gfo/Idh/MocA-like_OxRdtase_N"/>
</dbReference>
<evidence type="ECO:0000313" key="13">
    <source>
        <dbReference type="EMBL" id="CAD7232296.1"/>
    </source>
</evidence>
<feature type="domain" description="Gfo/Idh/MocA-like oxidoreductase N-terminal" evidence="11">
    <location>
        <begin position="83"/>
        <end position="203"/>
    </location>
</feature>
<accession>A0A7R8WNV0</accession>
<organism evidence="13">
    <name type="scientific">Cyprideis torosa</name>
    <dbReference type="NCBI Taxonomy" id="163714"/>
    <lineage>
        <taxon>Eukaryota</taxon>
        <taxon>Metazoa</taxon>
        <taxon>Ecdysozoa</taxon>
        <taxon>Arthropoda</taxon>
        <taxon>Crustacea</taxon>
        <taxon>Oligostraca</taxon>
        <taxon>Ostracoda</taxon>
        <taxon>Podocopa</taxon>
        <taxon>Podocopida</taxon>
        <taxon>Cytherocopina</taxon>
        <taxon>Cytheroidea</taxon>
        <taxon>Cytherideidae</taxon>
        <taxon>Cyprideis</taxon>
    </lineage>
</organism>